<feature type="region of interest" description="Disordered" evidence="1">
    <location>
        <begin position="1"/>
        <end position="145"/>
    </location>
</feature>
<sequence length="300" mass="33927">METFEDMQSRHRKEQKDLQGRITNKKKNATKKTRKGVNSECEELERQLKEKQDQEILALNGEAADVADVPDLEEDTFEEPATNGMNSITEKLDKTAISEPEPSEDGQPRKRNRQKERLARRAAEQEAAIEQAKKEAANQPDQKAVERKKMLDQFTAKGLLEKSIRPDGHCLFSAVADQLSQVGVSLGPESEDVKEGERYKVVRRAAAGYIEGHPDDFVAWLDEPLEQYVEKIRDTAEWGGHLELLALAKTYNVEICVLQDGAAQTIEPGDGKKDPERIWLAYYRHGFGLGEHYNSLRKAP</sequence>
<evidence type="ECO:0000259" key="2">
    <source>
        <dbReference type="PROSITE" id="PS50802"/>
    </source>
</evidence>
<dbReference type="PROSITE" id="PS50802">
    <property type="entry name" value="OTU"/>
    <property type="match status" value="1"/>
</dbReference>
<protein>
    <recommendedName>
        <fullName evidence="2">OTU domain-containing protein</fullName>
    </recommendedName>
</protein>
<dbReference type="CDD" id="cd22762">
    <property type="entry name" value="OTU_fungi_OTU2-like"/>
    <property type="match status" value="1"/>
</dbReference>
<dbReference type="Gene3D" id="3.90.70.80">
    <property type="match status" value="1"/>
</dbReference>
<proteinExistence type="predicted"/>
<dbReference type="PANTHER" id="PTHR12419:SF10">
    <property type="entry name" value="DEUBIQUITINASE OTUD6B"/>
    <property type="match status" value="1"/>
</dbReference>
<dbReference type="InterPro" id="IPR038765">
    <property type="entry name" value="Papain-like_cys_pep_sf"/>
</dbReference>
<name>A0A8H7TDK0_9HELO</name>
<feature type="compositionally biased region" description="Acidic residues" evidence="1">
    <location>
        <begin position="68"/>
        <end position="78"/>
    </location>
</feature>
<dbReference type="OrthoDB" id="415023at2759"/>
<dbReference type="EMBL" id="JAFJYH010000147">
    <property type="protein sequence ID" value="KAG4417697.1"/>
    <property type="molecule type" value="Genomic_DNA"/>
</dbReference>
<feature type="compositionally biased region" description="Basic and acidic residues" evidence="1">
    <location>
        <begin position="115"/>
        <end position="124"/>
    </location>
</feature>
<feature type="domain" description="OTU" evidence="2">
    <location>
        <begin position="159"/>
        <end position="299"/>
    </location>
</feature>
<dbReference type="InterPro" id="IPR050704">
    <property type="entry name" value="Peptidase_C85-like"/>
</dbReference>
<dbReference type="PANTHER" id="PTHR12419">
    <property type="entry name" value="OTU DOMAIN CONTAINING PROTEIN"/>
    <property type="match status" value="1"/>
</dbReference>
<dbReference type="Pfam" id="PF02338">
    <property type="entry name" value="OTU"/>
    <property type="match status" value="1"/>
</dbReference>
<evidence type="ECO:0000313" key="4">
    <source>
        <dbReference type="Proteomes" id="UP000664132"/>
    </source>
</evidence>
<dbReference type="InterPro" id="IPR003323">
    <property type="entry name" value="OTU_dom"/>
</dbReference>
<dbReference type="AlphaFoldDB" id="A0A8H7TDK0"/>
<comment type="caution">
    <text evidence="3">The sequence shown here is derived from an EMBL/GenBank/DDBJ whole genome shotgun (WGS) entry which is preliminary data.</text>
</comment>
<feature type="compositionally biased region" description="Basic residues" evidence="1">
    <location>
        <begin position="23"/>
        <end position="35"/>
    </location>
</feature>
<evidence type="ECO:0000313" key="3">
    <source>
        <dbReference type="EMBL" id="KAG4417697.1"/>
    </source>
</evidence>
<dbReference type="Proteomes" id="UP000664132">
    <property type="component" value="Unassembled WGS sequence"/>
</dbReference>
<dbReference type="GO" id="GO:0016579">
    <property type="term" value="P:protein deubiquitination"/>
    <property type="evidence" value="ECO:0007669"/>
    <property type="project" value="TreeGrafter"/>
</dbReference>
<dbReference type="SUPFAM" id="SSF54001">
    <property type="entry name" value="Cysteine proteinases"/>
    <property type="match status" value="1"/>
</dbReference>
<dbReference type="InterPro" id="IPR049771">
    <property type="entry name" value="OTU2-like_OTU"/>
</dbReference>
<dbReference type="GO" id="GO:0004843">
    <property type="term" value="F:cysteine-type deubiquitinase activity"/>
    <property type="evidence" value="ECO:0007669"/>
    <property type="project" value="TreeGrafter"/>
</dbReference>
<gene>
    <name evidence="3" type="ORF">IFR04_009136</name>
</gene>
<evidence type="ECO:0000256" key="1">
    <source>
        <dbReference type="SAM" id="MobiDB-lite"/>
    </source>
</evidence>
<organism evidence="3 4">
    <name type="scientific">Cadophora malorum</name>
    <dbReference type="NCBI Taxonomy" id="108018"/>
    <lineage>
        <taxon>Eukaryota</taxon>
        <taxon>Fungi</taxon>
        <taxon>Dikarya</taxon>
        <taxon>Ascomycota</taxon>
        <taxon>Pezizomycotina</taxon>
        <taxon>Leotiomycetes</taxon>
        <taxon>Helotiales</taxon>
        <taxon>Ploettnerulaceae</taxon>
        <taxon>Cadophora</taxon>
    </lineage>
</organism>
<accession>A0A8H7TDK0</accession>
<keyword evidence="4" id="KW-1185">Reference proteome</keyword>
<reference evidence="3" key="1">
    <citation type="submission" date="2021-02" db="EMBL/GenBank/DDBJ databases">
        <title>Genome sequence Cadophora malorum strain M34.</title>
        <authorList>
            <person name="Stefanovic E."/>
            <person name="Vu D."/>
            <person name="Scully C."/>
            <person name="Dijksterhuis J."/>
            <person name="Roader J."/>
            <person name="Houbraken J."/>
        </authorList>
    </citation>
    <scope>NUCLEOTIDE SEQUENCE</scope>
    <source>
        <strain evidence="3">M34</strain>
    </source>
</reference>
<feature type="compositionally biased region" description="Basic and acidic residues" evidence="1">
    <location>
        <begin position="44"/>
        <end position="54"/>
    </location>
</feature>